<dbReference type="GO" id="GO:0042910">
    <property type="term" value="F:xenobiotic transmembrane transporter activity"/>
    <property type="evidence" value="ECO:0007669"/>
    <property type="project" value="TreeGrafter"/>
</dbReference>
<feature type="transmembrane region" description="Helical" evidence="1">
    <location>
        <begin position="439"/>
        <end position="459"/>
    </location>
</feature>
<dbReference type="SUPFAM" id="SSF82714">
    <property type="entry name" value="Multidrug efflux transporter AcrB TolC docking domain, DN and DC subdomains"/>
    <property type="match status" value="2"/>
</dbReference>
<feature type="transmembrane region" description="Helical" evidence="1">
    <location>
        <begin position="394"/>
        <end position="419"/>
    </location>
</feature>
<feature type="transmembrane region" description="Helical" evidence="1">
    <location>
        <begin position="873"/>
        <end position="890"/>
    </location>
</feature>
<organism evidence="2 4">
    <name type="scientific">Formosa algae</name>
    <dbReference type="NCBI Taxonomy" id="225843"/>
    <lineage>
        <taxon>Bacteria</taxon>
        <taxon>Pseudomonadati</taxon>
        <taxon>Bacteroidota</taxon>
        <taxon>Flavobacteriia</taxon>
        <taxon>Flavobacteriales</taxon>
        <taxon>Flavobacteriaceae</taxon>
        <taxon>Formosa</taxon>
    </lineage>
</organism>
<reference evidence="2" key="1">
    <citation type="submission" date="2021-03" db="EMBL/GenBank/DDBJ databases">
        <title>Genomic Encyclopedia of Type Strains, Phase IV (KMG-IV): sequencing the most valuable type-strain genomes for metagenomic binning, comparative biology and taxonomic classification.</title>
        <authorList>
            <person name="Goeker M."/>
        </authorList>
    </citation>
    <scope>NUCLEOTIDE SEQUENCE</scope>
    <source>
        <strain evidence="2">DSM 15523</strain>
        <strain evidence="3 5">DSM 16476</strain>
    </source>
</reference>
<feature type="transmembrane region" description="Helical" evidence="1">
    <location>
        <begin position="897"/>
        <end position="917"/>
    </location>
</feature>
<dbReference type="Gene3D" id="3.30.70.1430">
    <property type="entry name" value="Multidrug efflux transporter AcrB pore domain"/>
    <property type="match status" value="2"/>
</dbReference>
<dbReference type="PANTHER" id="PTHR32063:SF33">
    <property type="entry name" value="RND SUPERFAMILY EFFLUX PUMP PERMEASE COMPONENT"/>
    <property type="match status" value="1"/>
</dbReference>
<dbReference type="Proteomes" id="UP001138672">
    <property type="component" value="Unassembled WGS sequence"/>
</dbReference>
<dbReference type="Gene3D" id="1.20.1640.10">
    <property type="entry name" value="Multidrug efflux transporter AcrB transmembrane domain"/>
    <property type="match status" value="2"/>
</dbReference>
<dbReference type="SUPFAM" id="SSF82866">
    <property type="entry name" value="Multidrug efflux transporter AcrB transmembrane domain"/>
    <property type="match status" value="2"/>
</dbReference>
<accession>A0A9X0YQI4</accession>
<dbReference type="EMBL" id="JAGGJQ010000012">
    <property type="protein sequence ID" value="MBP1841527.1"/>
    <property type="molecule type" value="Genomic_DNA"/>
</dbReference>
<dbReference type="EMBL" id="JAUSUU010000013">
    <property type="protein sequence ID" value="MDQ0337080.1"/>
    <property type="molecule type" value="Genomic_DNA"/>
</dbReference>
<evidence type="ECO:0000313" key="5">
    <source>
        <dbReference type="Proteomes" id="UP001231587"/>
    </source>
</evidence>
<dbReference type="Proteomes" id="UP001231587">
    <property type="component" value="Unassembled WGS sequence"/>
</dbReference>
<feature type="transmembrane region" description="Helical" evidence="1">
    <location>
        <begin position="969"/>
        <end position="988"/>
    </location>
</feature>
<dbReference type="RefSeq" id="WP_057781863.1">
    <property type="nucleotide sequence ID" value="NZ_JAGGJQ010000012.1"/>
</dbReference>
<feature type="transmembrane region" description="Helical" evidence="1">
    <location>
        <begin position="340"/>
        <end position="361"/>
    </location>
</feature>
<sequence>MKAEDNKEQNKPVRKEGAIAYMARNSIATNLLMLLLLVGGLFTMYNIQKEVFPEFQLDFVDVSVAYPGASPAEVEQGVLQPVEEAVRGVQGIKEIVSEASEGSGEISIELVAGAERMQVFQDIDQAINRIRTFPDDIERPEVRLQSRQRDVLQIGLYGDADVWTLREVAERLRTRLLSNSEITQVELGNVPEFETSVEIPRRTLQKYNLTLGQVAAIIQQSSNDVPAGAIQTQSGEILLRMQERKQWAKEFGNITIVSSEDGAKVTLNDIATITDGFEETGFHGQFNQQNYVELRIFRIGNQSPLDIADITQEIMADFQLPPGINYRTDSNRAADYRERLTLLTENGLLAILIVLVILTLFLEYRLAFWVMMGMTVSFIGGIILLPLIGVSVNMISMFGFLVVLGIVVDDAIVVGENVYEYRQKGLSPIDAAIAGAKDVSLPVTFSIITTIIAFVPLLFMPGETGKFWQPLPAVVIVILAVSLLEALFILPSHLGHLKKTRKKNKWVLKLEGWQQSFAKGFDKLIDRHYQPYLDICLKYRYITLSAAIALLLVVGAYGFSGHMGMIMMPEVAADEIEAGVRLPVGTTPDQAAKVAHNISESTQRMFEEHNLYEVAEGIKTNVRGQNFIDVEIVMLPPDQRDITAAEVIALWRDNIGDIEGVDQITFEAERGPGGARQDISVDLSHSDIEVLERASKAFVERMQTFANTRDVTDNYNKGKMQYNFKLLPQGRNLGLTSDEVGRQVRNGFFGALAMRQLRGMNEIEIRVKLPIEERKDIKNLEKFLIQTPDGIEVPLMDVVAIEEEEAFSSINRRDGRRVVNVGMDVEPANAVGRVITSVQNETLPQLRADFPGITWSFEGSQADMRESTNTLKTGFAIGMLLIYALLALAFSSYIQPIIVMAAIPFGIVGAVIGHILLGYDLSLVSLMGVIALSGVVVNDSLIMIDYANKERLAGNSIYESIHEAGLRRFRPIILTTMTTFGGLAPIILETSSQAMYLIPMAISLGFGIVFATAIILVIVPCLYLVLEDIRLLIEKGRTVRTVDVSED</sequence>
<dbReference type="OrthoDB" id="9757876at2"/>
<dbReference type="AlphaFoldDB" id="A0A9X0YQI4"/>
<gene>
    <name evidence="2" type="ORF">J2Z56_003464</name>
    <name evidence="3" type="ORF">J2Z57_003541</name>
</gene>
<dbReference type="Gene3D" id="3.30.2090.10">
    <property type="entry name" value="Multidrug efflux transporter AcrB TolC docking domain, DN and DC subdomains"/>
    <property type="match status" value="2"/>
</dbReference>
<dbReference type="InterPro" id="IPR001036">
    <property type="entry name" value="Acrflvin-R"/>
</dbReference>
<feature type="transmembrane region" description="Helical" evidence="1">
    <location>
        <begin position="541"/>
        <end position="559"/>
    </location>
</feature>
<feature type="transmembrane region" description="Helical" evidence="1">
    <location>
        <begin position="994"/>
        <end position="1026"/>
    </location>
</feature>
<dbReference type="PRINTS" id="PR00702">
    <property type="entry name" value="ACRIFLAVINRP"/>
</dbReference>
<dbReference type="Gene3D" id="3.30.70.1320">
    <property type="entry name" value="Multidrug efflux transporter AcrB pore domain like"/>
    <property type="match status" value="1"/>
</dbReference>
<evidence type="ECO:0000256" key="1">
    <source>
        <dbReference type="SAM" id="Phobius"/>
    </source>
</evidence>
<comment type="caution">
    <text evidence="2">The sequence shown here is derived from an EMBL/GenBank/DDBJ whole genome shotgun (WGS) entry which is preliminary data.</text>
</comment>
<proteinExistence type="predicted"/>
<feature type="transmembrane region" description="Helical" evidence="1">
    <location>
        <begin position="923"/>
        <end position="948"/>
    </location>
</feature>
<feature type="transmembrane region" description="Helical" evidence="1">
    <location>
        <begin position="471"/>
        <end position="494"/>
    </location>
</feature>
<evidence type="ECO:0000313" key="2">
    <source>
        <dbReference type="EMBL" id="MBP1841527.1"/>
    </source>
</evidence>
<dbReference type="GO" id="GO:0005886">
    <property type="term" value="C:plasma membrane"/>
    <property type="evidence" value="ECO:0007669"/>
    <property type="project" value="TreeGrafter"/>
</dbReference>
<name>A0A9X0YQI4_9FLAO</name>
<keyword evidence="1" id="KW-1133">Transmembrane helix</keyword>
<feature type="transmembrane region" description="Helical" evidence="1">
    <location>
        <begin position="21"/>
        <end position="45"/>
    </location>
</feature>
<dbReference type="Gene3D" id="3.30.70.1440">
    <property type="entry name" value="Multidrug efflux transporter AcrB pore domain"/>
    <property type="match status" value="1"/>
</dbReference>
<dbReference type="Pfam" id="PF00873">
    <property type="entry name" value="ACR_tran"/>
    <property type="match status" value="1"/>
</dbReference>
<protein>
    <submittedName>
        <fullName evidence="2">Multidrug efflux pump subunit AcrB</fullName>
    </submittedName>
</protein>
<feature type="transmembrane region" description="Helical" evidence="1">
    <location>
        <begin position="368"/>
        <end position="388"/>
    </location>
</feature>
<evidence type="ECO:0000313" key="3">
    <source>
        <dbReference type="EMBL" id="MDQ0337080.1"/>
    </source>
</evidence>
<keyword evidence="1" id="KW-0812">Transmembrane</keyword>
<dbReference type="SUPFAM" id="SSF82693">
    <property type="entry name" value="Multidrug efflux transporter AcrB pore domain, PN1, PN2, PC1 and PC2 subdomains"/>
    <property type="match status" value="1"/>
</dbReference>
<keyword evidence="1" id="KW-0472">Membrane</keyword>
<dbReference type="PANTHER" id="PTHR32063">
    <property type="match status" value="1"/>
</dbReference>
<evidence type="ECO:0000313" key="4">
    <source>
        <dbReference type="Proteomes" id="UP001138672"/>
    </source>
</evidence>
<dbReference type="InterPro" id="IPR027463">
    <property type="entry name" value="AcrB_DN_DC_subdom"/>
</dbReference>
<keyword evidence="5" id="KW-1185">Reference proteome</keyword>